<evidence type="ECO:0000256" key="5">
    <source>
        <dbReference type="ARBA" id="ARBA00022475"/>
    </source>
</evidence>
<feature type="transmembrane region" description="Helical" evidence="10">
    <location>
        <begin position="18"/>
        <end position="39"/>
    </location>
</feature>
<feature type="transmembrane region" description="Helical" evidence="10">
    <location>
        <begin position="167"/>
        <end position="188"/>
    </location>
</feature>
<feature type="transmembrane region" description="Helical" evidence="10">
    <location>
        <begin position="419"/>
        <end position="439"/>
    </location>
</feature>
<dbReference type="PANTHER" id="PTHR43823:SF3">
    <property type="entry name" value="MULTIDRUG EXPORT PROTEIN MEPA"/>
    <property type="match status" value="1"/>
</dbReference>
<feature type="transmembrane region" description="Helical" evidence="10">
    <location>
        <begin position="320"/>
        <end position="344"/>
    </location>
</feature>
<dbReference type="InterPro" id="IPR051327">
    <property type="entry name" value="MATE_MepA_subfamily"/>
</dbReference>
<name>A0ABR9ZWZ5_9FIRM</name>
<protein>
    <recommendedName>
        <fullName evidence="3">Multidrug export protein MepA</fullName>
    </recommendedName>
</protein>
<feature type="transmembrane region" description="Helical" evidence="10">
    <location>
        <begin position="272"/>
        <end position="294"/>
    </location>
</feature>
<sequence>MTNTATSNPLKTEPVGKLLLKFSIPAIVGMMVNALYNVVDRIYIGWLGPLAMTGIGLNLPFMTLLMAFGMLIGIGGGAIISIRLGEGNRDGAEKILGNAFTLLIIVMSSISVLGLIFKLPLLYLFGASDATIDFANSYISIILLGAIFQGLGFGLNNIIRAEGSPQTAMYTMLLGAFANIVLDPVFIFVFKMGIAGAALATILSQLISTIWVLHHFLSGKSKLVLKRENLKLDPSLISSIFSIGMSPFFMQVAASIVTIISNNALKNYGGDIAIGAMTVINAVVIFFLMPIFGLNQGSQPIIGFNYGAKQFDRVKQALKLAILAASAICFVAFISTQFFTVYLIKIFNRDPELISVATSGMRIFLCMLPFIGFQIISANYFQAVGKAPKAMFLSLLRQVIVLIPMLLIMPHFFGLTGVWLAGPIADFSATVVTAIFIFNEIRHLDDSYKLEMV</sequence>
<proteinExistence type="inferred from homology"/>
<evidence type="ECO:0000256" key="6">
    <source>
        <dbReference type="ARBA" id="ARBA00022692"/>
    </source>
</evidence>
<evidence type="ECO:0000256" key="8">
    <source>
        <dbReference type="ARBA" id="ARBA00023136"/>
    </source>
</evidence>
<evidence type="ECO:0000313" key="12">
    <source>
        <dbReference type="Proteomes" id="UP000614200"/>
    </source>
</evidence>
<keyword evidence="6 10" id="KW-0812">Transmembrane</keyword>
<comment type="caution">
    <text evidence="11">The sequence shown here is derived from an EMBL/GenBank/DDBJ whole genome shotgun (WGS) entry which is preliminary data.</text>
</comment>
<evidence type="ECO:0000313" key="11">
    <source>
        <dbReference type="EMBL" id="MBF4694975.1"/>
    </source>
</evidence>
<dbReference type="PIRSF" id="PIRSF006603">
    <property type="entry name" value="DinF"/>
    <property type="match status" value="1"/>
</dbReference>
<evidence type="ECO:0000256" key="4">
    <source>
        <dbReference type="ARBA" id="ARBA00022448"/>
    </source>
</evidence>
<keyword evidence="4" id="KW-0813">Transport</keyword>
<comment type="similarity">
    <text evidence="2">Belongs to the multi antimicrobial extrusion (MATE) (TC 2.A.66.1) family. MepA subfamily.</text>
</comment>
<dbReference type="EMBL" id="JADKNH010000012">
    <property type="protein sequence ID" value="MBF4694975.1"/>
    <property type="molecule type" value="Genomic_DNA"/>
</dbReference>
<evidence type="ECO:0000256" key="10">
    <source>
        <dbReference type="SAM" id="Phobius"/>
    </source>
</evidence>
<dbReference type="NCBIfam" id="TIGR00797">
    <property type="entry name" value="matE"/>
    <property type="match status" value="1"/>
</dbReference>
<feature type="transmembrane region" description="Helical" evidence="10">
    <location>
        <begin position="235"/>
        <end position="260"/>
    </location>
</feature>
<accession>A0ABR9ZWZ5</accession>
<evidence type="ECO:0000256" key="3">
    <source>
        <dbReference type="ARBA" id="ARBA00022106"/>
    </source>
</evidence>
<evidence type="ECO:0000256" key="7">
    <source>
        <dbReference type="ARBA" id="ARBA00022989"/>
    </source>
</evidence>
<evidence type="ECO:0000256" key="1">
    <source>
        <dbReference type="ARBA" id="ARBA00004651"/>
    </source>
</evidence>
<keyword evidence="9" id="KW-0046">Antibiotic resistance</keyword>
<feature type="transmembrane region" description="Helical" evidence="10">
    <location>
        <begin position="59"/>
        <end position="84"/>
    </location>
</feature>
<feature type="transmembrane region" description="Helical" evidence="10">
    <location>
        <begin position="390"/>
        <end position="413"/>
    </location>
</feature>
<gene>
    <name evidence="11" type="ORF">ISU02_17895</name>
</gene>
<feature type="transmembrane region" description="Helical" evidence="10">
    <location>
        <begin position="356"/>
        <end position="378"/>
    </location>
</feature>
<comment type="subcellular location">
    <subcellularLocation>
        <location evidence="1">Cell membrane</location>
        <topology evidence="1">Multi-pass membrane protein</topology>
    </subcellularLocation>
</comment>
<dbReference type="PANTHER" id="PTHR43823">
    <property type="entry name" value="SPORULATION PROTEIN YKVU"/>
    <property type="match status" value="1"/>
</dbReference>
<organism evidence="11 12">
    <name type="scientific">Fusibacter ferrireducens</name>
    <dbReference type="NCBI Taxonomy" id="2785058"/>
    <lineage>
        <taxon>Bacteria</taxon>
        <taxon>Bacillati</taxon>
        <taxon>Bacillota</taxon>
        <taxon>Clostridia</taxon>
        <taxon>Eubacteriales</taxon>
        <taxon>Eubacteriales Family XII. Incertae Sedis</taxon>
        <taxon>Fusibacter</taxon>
    </lineage>
</organism>
<dbReference type="Proteomes" id="UP000614200">
    <property type="component" value="Unassembled WGS sequence"/>
</dbReference>
<evidence type="ECO:0000256" key="9">
    <source>
        <dbReference type="ARBA" id="ARBA00023251"/>
    </source>
</evidence>
<dbReference type="InterPro" id="IPR045070">
    <property type="entry name" value="MATE_MepA-like"/>
</dbReference>
<dbReference type="InterPro" id="IPR002528">
    <property type="entry name" value="MATE_fam"/>
</dbReference>
<feature type="transmembrane region" description="Helical" evidence="10">
    <location>
        <begin position="137"/>
        <end position="155"/>
    </location>
</feature>
<keyword evidence="5" id="KW-1003">Cell membrane</keyword>
<keyword evidence="8 10" id="KW-0472">Membrane</keyword>
<reference evidence="11 12" key="1">
    <citation type="submission" date="2020-11" db="EMBL/GenBank/DDBJ databases">
        <title>Fusibacter basophilias sp. nov.</title>
        <authorList>
            <person name="Qiu D."/>
        </authorList>
    </citation>
    <scope>NUCLEOTIDE SEQUENCE [LARGE SCALE GENOMIC DNA]</scope>
    <source>
        <strain evidence="11 12">Q10-2</strain>
    </source>
</reference>
<evidence type="ECO:0000256" key="2">
    <source>
        <dbReference type="ARBA" id="ARBA00008417"/>
    </source>
</evidence>
<dbReference type="RefSeq" id="WP_194703219.1">
    <property type="nucleotide sequence ID" value="NZ_JADKNH010000012.1"/>
</dbReference>
<feature type="transmembrane region" description="Helical" evidence="10">
    <location>
        <begin position="96"/>
        <end position="117"/>
    </location>
</feature>
<feature type="transmembrane region" description="Helical" evidence="10">
    <location>
        <begin position="194"/>
        <end position="214"/>
    </location>
</feature>
<dbReference type="Pfam" id="PF01554">
    <property type="entry name" value="MatE"/>
    <property type="match status" value="2"/>
</dbReference>
<keyword evidence="12" id="KW-1185">Reference proteome</keyword>
<dbReference type="CDD" id="cd13143">
    <property type="entry name" value="MATE_MepA_like"/>
    <property type="match status" value="1"/>
</dbReference>
<keyword evidence="7 10" id="KW-1133">Transmembrane helix</keyword>
<dbReference type="InterPro" id="IPR048279">
    <property type="entry name" value="MdtK-like"/>
</dbReference>